<dbReference type="SMART" id="SM00674">
    <property type="entry name" value="CENPB"/>
    <property type="match status" value="1"/>
</dbReference>
<comment type="caution">
    <text evidence="5">The sequence shown here is derived from an EMBL/GenBank/DDBJ whole genome shotgun (WGS) entry which is preliminary data.</text>
</comment>
<proteinExistence type="predicted"/>
<organism evidence="5 6">
    <name type="scientific">Temnothorax longispinosus</name>
    <dbReference type="NCBI Taxonomy" id="300112"/>
    <lineage>
        <taxon>Eukaryota</taxon>
        <taxon>Metazoa</taxon>
        <taxon>Ecdysozoa</taxon>
        <taxon>Arthropoda</taxon>
        <taxon>Hexapoda</taxon>
        <taxon>Insecta</taxon>
        <taxon>Pterygota</taxon>
        <taxon>Neoptera</taxon>
        <taxon>Endopterygota</taxon>
        <taxon>Hymenoptera</taxon>
        <taxon>Apocrita</taxon>
        <taxon>Aculeata</taxon>
        <taxon>Formicoidea</taxon>
        <taxon>Formicidae</taxon>
        <taxon>Myrmicinae</taxon>
        <taxon>Temnothorax</taxon>
    </lineage>
</organism>
<dbReference type="InterPro" id="IPR004875">
    <property type="entry name" value="DDE_SF_endonuclease_dom"/>
</dbReference>
<dbReference type="SUPFAM" id="SSF46689">
    <property type="entry name" value="Homeodomain-like"/>
    <property type="match status" value="1"/>
</dbReference>
<feature type="domain" description="HTH CENPB-type" evidence="4">
    <location>
        <begin position="63"/>
        <end position="138"/>
    </location>
</feature>
<dbReference type="EMBL" id="QBLH01003951">
    <property type="protein sequence ID" value="TGZ32087.1"/>
    <property type="molecule type" value="Genomic_DNA"/>
</dbReference>
<keyword evidence="3" id="KW-0539">Nucleus</keyword>
<dbReference type="Pfam" id="PF05225">
    <property type="entry name" value="HTH_psq"/>
    <property type="match status" value="1"/>
</dbReference>
<evidence type="ECO:0000256" key="1">
    <source>
        <dbReference type="ARBA" id="ARBA00004123"/>
    </source>
</evidence>
<evidence type="ECO:0000256" key="2">
    <source>
        <dbReference type="ARBA" id="ARBA00023125"/>
    </source>
</evidence>
<comment type="subcellular location">
    <subcellularLocation>
        <location evidence="1">Nucleus</location>
    </subcellularLocation>
</comment>
<dbReference type="PROSITE" id="PS51253">
    <property type="entry name" value="HTH_CENPB"/>
    <property type="match status" value="1"/>
</dbReference>
<dbReference type="STRING" id="300112.A0A4S2JCC4"/>
<protein>
    <submittedName>
        <fullName evidence="5">Tigger transposable element-derived protein 6-like protein</fullName>
    </submittedName>
</protein>
<reference evidence="5 6" key="1">
    <citation type="journal article" date="2019" name="Philos. Trans. R. Soc. Lond., B, Biol. Sci.">
        <title>Ant behaviour and brain gene expression of defending hosts depend on the ecological success of the intruding social parasite.</title>
        <authorList>
            <person name="Kaur R."/>
            <person name="Stoldt M."/>
            <person name="Jongepier E."/>
            <person name="Feldmeyer B."/>
            <person name="Menzel F."/>
            <person name="Bornberg-Bauer E."/>
            <person name="Foitzik S."/>
        </authorList>
    </citation>
    <scope>NUCLEOTIDE SEQUENCE [LARGE SCALE GENOMIC DNA]</scope>
    <source>
        <tissue evidence="5">Whole body</tissue>
    </source>
</reference>
<name>A0A4S2JCC4_9HYME</name>
<dbReference type="AlphaFoldDB" id="A0A4S2JCC4"/>
<dbReference type="Gene3D" id="3.30.420.10">
    <property type="entry name" value="Ribonuclease H-like superfamily/Ribonuclease H"/>
    <property type="match status" value="1"/>
</dbReference>
<evidence type="ECO:0000259" key="4">
    <source>
        <dbReference type="PROSITE" id="PS51253"/>
    </source>
</evidence>
<dbReference type="InterPro" id="IPR006600">
    <property type="entry name" value="HTH_CenpB_DNA-bd_dom"/>
</dbReference>
<dbReference type="GO" id="GO:0005634">
    <property type="term" value="C:nucleus"/>
    <property type="evidence" value="ECO:0007669"/>
    <property type="project" value="UniProtKB-SubCell"/>
</dbReference>
<dbReference type="Gene3D" id="1.10.10.60">
    <property type="entry name" value="Homeodomain-like"/>
    <property type="match status" value="2"/>
</dbReference>
<dbReference type="GO" id="GO:0003677">
    <property type="term" value="F:DNA binding"/>
    <property type="evidence" value="ECO:0007669"/>
    <property type="project" value="UniProtKB-KW"/>
</dbReference>
<dbReference type="Proteomes" id="UP000310200">
    <property type="component" value="Unassembled WGS sequence"/>
</dbReference>
<accession>A0A4S2JCC4</accession>
<dbReference type="InterPro" id="IPR009057">
    <property type="entry name" value="Homeodomain-like_sf"/>
</dbReference>
<dbReference type="InterPro" id="IPR050863">
    <property type="entry name" value="CenT-Element_Derived"/>
</dbReference>
<keyword evidence="2" id="KW-0238">DNA-binding</keyword>
<gene>
    <name evidence="5" type="ORF">DBV15_01115</name>
</gene>
<evidence type="ECO:0000313" key="5">
    <source>
        <dbReference type="EMBL" id="TGZ32087.1"/>
    </source>
</evidence>
<sequence length="485" mass="55915">MGKIRKEKNKAKTVHKKTYTQEDVNNALKEVEKGMSTRKAANMFQVPRSTLYAKHKELIPVEGVRGPSTYLTTEEEKLLVDWIFYCNQRGFPVTKSQLLQCVQKLVTELKRETPFKDNKPGRHWWESFCRRHLDVTPRIAQNLTINRASATEDVLKNWFKEVKEHLHKLNLLDIHPSRIYNLDESAFFLVPKADRVLARKGSKSVYKVVHGDEKESLTVLFIVNAEGIMLPPMILFWYERTPAAVTNSLPPGWIAGNTERGWMTADSFYNYITTKFHPWLVKNNIQFPVLLYVDGHASHLTLALSQFCKTNQIELIALYPNATHILQPLDVAVFHPLKSKWKKAVDQWRIDHGAVKLKRENFAPVLKQALDSMPNLRNIIEHGFRTCGLSPFSSDAVDFNILNKKKKKNTESSEHVDQDLADRSSEQEEAKKHLKYFEHRLSSDDLQDFKNALSNGSLKISNSDNEGLFKYWLDMKRLSGATINN</sequence>
<evidence type="ECO:0000313" key="6">
    <source>
        <dbReference type="Proteomes" id="UP000310200"/>
    </source>
</evidence>
<evidence type="ECO:0000256" key="3">
    <source>
        <dbReference type="ARBA" id="ARBA00023242"/>
    </source>
</evidence>
<dbReference type="PANTHER" id="PTHR19303">
    <property type="entry name" value="TRANSPOSON"/>
    <property type="match status" value="1"/>
</dbReference>
<dbReference type="Pfam" id="PF03221">
    <property type="entry name" value="HTH_Tnp_Tc5"/>
    <property type="match status" value="1"/>
</dbReference>
<dbReference type="PANTHER" id="PTHR19303:SF74">
    <property type="entry name" value="POGO TRANSPOSABLE ELEMENT WITH KRAB DOMAIN"/>
    <property type="match status" value="1"/>
</dbReference>
<dbReference type="InterPro" id="IPR007889">
    <property type="entry name" value="HTH_Psq"/>
</dbReference>
<dbReference type="Pfam" id="PF03184">
    <property type="entry name" value="DDE_1"/>
    <property type="match status" value="1"/>
</dbReference>
<keyword evidence="6" id="KW-1185">Reference proteome</keyword>
<dbReference type="InterPro" id="IPR036397">
    <property type="entry name" value="RNaseH_sf"/>
</dbReference>